<gene>
    <name evidence="1" type="ORF">ACI8B_430013</name>
</gene>
<reference evidence="1 2" key="1">
    <citation type="submission" date="2019-10" db="EMBL/GenBank/DDBJ databases">
        <authorList>
            <person name="Karimi E."/>
        </authorList>
    </citation>
    <scope>NUCLEOTIDE SEQUENCE [LARGE SCALE GENOMIC DNA]</scope>
    <source>
        <strain evidence="1">Acinetobacter sp. 8BE</strain>
    </source>
</reference>
<evidence type="ECO:0000313" key="1">
    <source>
        <dbReference type="EMBL" id="VXA57473.1"/>
    </source>
</evidence>
<proteinExistence type="predicted"/>
<evidence type="ECO:0000313" key="2">
    <source>
        <dbReference type="Proteomes" id="UP000430404"/>
    </source>
</evidence>
<protein>
    <recommendedName>
        <fullName evidence="3">DUF3168 domain-containing protein</fullName>
    </recommendedName>
</protein>
<organism evidence="1 2">
    <name type="scientific">Acinetobacter proteolyticus</name>
    <dbReference type="NCBI Taxonomy" id="1776741"/>
    <lineage>
        <taxon>Bacteria</taxon>
        <taxon>Pseudomonadati</taxon>
        <taxon>Pseudomonadota</taxon>
        <taxon>Gammaproteobacteria</taxon>
        <taxon>Moraxellales</taxon>
        <taxon>Moraxellaceae</taxon>
        <taxon>Acinetobacter</taxon>
    </lineage>
</organism>
<accession>A0A653KAE7</accession>
<name>A0A653KAE7_9GAMM</name>
<evidence type="ECO:0008006" key="3">
    <source>
        <dbReference type="Google" id="ProtNLM"/>
    </source>
</evidence>
<sequence length="147" mass="16597">MDSEAIYQALFDRLSTHVDGVVTISRRLRHFNNVQPIERPALFITQGNQQEGPVKGLNAKIELAAELYLYIHEADKNKPPASQLNVFIDCIRAAIKPDYPEMCEYQTLGGLVEHCWIDGTIEVYEAVENMLDDQAIAIIPVRILTTN</sequence>
<dbReference type="RefSeq" id="WP_159725799.1">
    <property type="nucleotide sequence ID" value="NZ_LR732751.1"/>
</dbReference>
<dbReference type="Proteomes" id="UP000430404">
    <property type="component" value="Unassembled WGS sequence"/>
</dbReference>
<dbReference type="AlphaFoldDB" id="A0A653KAE7"/>
<dbReference type="EMBL" id="CABWKZ010000038">
    <property type="protein sequence ID" value="VXA57473.1"/>
    <property type="molecule type" value="Genomic_DNA"/>
</dbReference>